<evidence type="ECO:0000256" key="4">
    <source>
        <dbReference type="ARBA" id="ARBA00022692"/>
    </source>
</evidence>
<evidence type="ECO:0000256" key="5">
    <source>
        <dbReference type="ARBA" id="ARBA00022703"/>
    </source>
</evidence>
<evidence type="ECO:0000313" key="14">
    <source>
        <dbReference type="Proteomes" id="UP000734854"/>
    </source>
</evidence>
<evidence type="ECO:0000256" key="11">
    <source>
        <dbReference type="RuleBase" id="RU367026"/>
    </source>
</evidence>
<dbReference type="Proteomes" id="UP000734854">
    <property type="component" value="Unassembled WGS sequence"/>
</dbReference>
<proteinExistence type="inferred from homology"/>
<comment type="similarity">
    <text evidence="2 11">Belongs to the BCAP29/BCAP31 family.</text>
</comment>
<dbReference type="EMBL" id="JACMSC010000014">
    <property type="protein sequence ID" value="KAG6490676.1"/>
    <property type="molecule type" value="Genomic_DNA"/>
</dbReference>
<dbReference type="GO" id="GO:0006888">
    <property type="term" value="P:endoplasmic reticulum to Golgi vesicle-mediated transport"/>
    <property type="evidence" value="ECO:0007669"/>
    <property type="project" value="UniProtKB-UniRule"/>
</dbReference>
<dbReference type="Gene3D" id="1.20.5.110">
    <property type="match status" value="1"/>
</dbReference>
<dbReference type="InterPro" id="IPR008417">
    <property type="entry name" value="BAP29/BAP31"/>
</dbReference>
<keyword evidence="9 12" id="KW-0175">Coiled coil</keyword>
<feature type="transmembrane region" description="Helical" evidence="11">
    <location>
        <begin position="117"/>
        <end position="138"/>
    </location>
</feature>
<feature type="transmembrane region" description="Helical" evidence="11">
    <location>
        <begin position="75"/>
        <end position="96"/>
    </location>
</feature>
<evidence type="ECO:0000256" key="3">
    <source>
        <dbReference type="ARBA" id="ARBA00022448"/>
    </source>
</evidence>
<evidence type="ECO:0000256" key="8">
    <source>
        <dbReference type="ARBA" id="ARBA00022989"/>
    </source>
</evidence>
<accession>A0A8J5FUF1</accession>
<keyword evidence="8 11" id="KW-1133">Transmembrane helix</keyword>
<keyword evidence="6 11" id="KW-0256">Endoplasmic reticulum</keyword>
<keyword evidence="14" id="KW-1185">Reference proteome</keyword>
<keyword evidence="11" id="KW-0931">ER-Golgi transport</keyword>
<dbReference type="GO" id="GO:0006886">
    <property type="term" value="P:intracellular protein transport"/>
    <property type="evidence" value="ECO:0007669"/>
    <property type="project" value="UniProtKB-UniRule"/>
</dbReference>
<protein>
    <recommendedName>
        <fullName evidence="11">Endoplasmic reticulum transmembrane protein</fullName>
    </recommendedName>
</protein>
<keyword evidence="7 11" id="KW-0653">Protein transport</keyword>
<keyword evidence="4 11" id="KW-0812">Transmembrane</keyword>
<gene>
    <name evidence="13" type="ORF">ZIOFF_051986</name>
</gene>
<dbReference type="FunFam" id="1.20.5.110:FF:000011">
    <property type="entry name" value="B-cell receptor-associated protein 29"/>
    <property type="match status" value="1"/>
</dbReference>
<dbReference type="PANTHER" id="PTHR12701:SF18">
    <property type="entry name" value="ENDOPLASMIC RETICULUM TRANSMEMBRANE PROTEIN"/>
    <property type="match status" value="1"/>
</dbReference>
<comment type="caution">
    <text evidence="11">Lacks conserved residue(s) required for the propagation of feature annotation.</text>
</comment>
<evidence type="ECO:0000256" key="1">
    <source>
        <dbReference type="ARBA" id="ARBA00004477"/>
    </source>
</evidence>
<evidence type="ECO:0000256" key="10">
    <source>
        <dbReference type="ARBA" id="ARBA00023136"/>
    </source>
</evidence>
<dbReference type="GO" id="GO:0070973">
    <property type="term" value="P:protein localization to endoplasmic reticulum exit site"/>
    <property type="evidence" value="ECO:0007669"/>
    <property type="project" value="UniProtKB-UniRule"/>
</dbReference>
<name>A0A8J5FUF1_ZINOF</name>
<dbReference type="PANTHER" id="PTHR12701">
    <property type="entry name" value="BCR-ASSOCIATED PROTEIN, BAP"/>
    <property type="match status" value="1"/>
</dbReference>
<evidence type="ECO:0000256" key="2">
    <source>
        <dbReference type="ARBA" id="ARBA00007956"/>
    </source>
</evidence>
<evidence type="ECO:0000256" key="9">
    <source>
        <dbReference type="ARBA" id="ARBA00023054"/>
    </source>
</evidence>
<keyword evidence="5" id="KW-0053">Apoptosis</keyword>
<dbReference type="GO" id="GO:0005789">
    <property type="term" value="C:endoplasmic reticulum membrane"/>
    <property type="evidence" value="ECO:0007669"/>
    <property type="project" value="UniProtKB-SubCell"/>
</dbReference>
<comment type="function">
    <text evidence="11">May play a role in anterograde transport of membrane proteins from the endoplasmic reticulum to the Golgi.</text>
</comment>
<evidence type="ECO:0000313" key="13">
    <source>
        <dbReference type="EMBL" id="KAG6490676.1"/>
    </source>
</evidence>
<keyword evidence="10 11" id="KW-0472">Membrane</keyword>
<comment type="subcellular location">
    <subcellularLocation>
        <location evidence="1 11">Endoplasmic reticulum membrane</location>
        <topology evidence="1 11">Multi-pass membrane protein</topology>
    </subcellularLocation>
</comment>
<keyword evidence="3 11" id="KW-0813">Transport</keyword>
<evidence type="ECO:0000256" key="6">
    <source>
        <dbReference type="ARBA" id="ARBA00022824"/>
    </source>
</evidence>
<evidence type="ECO:0000256" key="12">
    <source>
        <dbReference type="SAM" id="Coils"/>
    </source>
</evidence>
<dbReference type="AlphaFoldDB" id="A0A8J5FUF1"/>
<sequence>MSSSQASASLPLNPVMCWSTNGSEGDTTDPFWDGTPIVALILVGNSSVGGVGIHRIDPFHLPCLLLAIRFGGRKMIQLLFTVLTAEVAVALSLLFKTPLRKLAILALDRLKRGRGPVMVKTVAGTVLVVLSSSLYSMAQIRNRSDELGLTPTDQVLMSRHLLEASLMGYSLFLALIIDRLHHYVRELRGLRKSMEAVMKQNRSLEEAKGGGSDEIKTRDTEIASLNQQVKRLKFETQERTEEAKVAELKAEALKKQSDDLLIKYDRLLEDNQNLLNQIHSIENHLPDSKKVA</sequence>
<reference evidence="13 14" key="1">
    <citation type="submission" date="2020-08" db="EMBL/GenBank/DDBJ databases">
        <title>Plant Genome Project.</title>
        <authorList>
            <person name="Zhang R.-G."/>
        </authorList>
    </citation>
    <scope>NUCLEOTIDE SEQUENCE [LARGE SCALE GENOMIC DNA]</scope>
    <source>
        <tissue evidence="13">Rhizome</tissue>
    </source>
</reference>
<organism evidence="13 14">
    <name type="scientific">Zingiber officinale</name>
    <name type="common">Ginger</name>
    <name type="synonym">Amomum zingiber</name>
    <dbReference type="NCBI Taxonomy" id="94328"/>
    <lineage>
        <taxon>Eukaryota</taxon>
        <taxon>Viridiplantae</taxon>
        <taxon>Streptophyta</taxon>
        <taxon>Embryophyta</taxon>
        <taxon>Tracheophyta</taxon>
        <taxon>Spermatophyta</taxon>
        <taxon>Magnoliopsida</taxon>
        <taxon>Liliopsida</taxon>
        <taxon>Zingiberales</taxon>
        <taxon>Zingiberaceae</taxon>
        <taxon>Zingiber</taxon>
    </lineage>
</organism>
<feature type="coiled-coil region" evidence="12">
    <location>
        <begin position="243"/>
        <end position="284"/>
    </location>
</feature>
<evidence type="ECO:0000256" key="7">
    <source>
        <dbReference type="ARBA" id="ARBA00022927"/>
    </source>
</evidence>
<comment type="caution">
    <text evidence="13">The sequence shown here is derived from an EMBL/GenBank/DDBJ whole genome shotgun (WGS) entry which is preliminary data.</text>
</comment>